<keyword evidence="5 6" id="KW-0472">Membrane</keyword>
<dbReference type="Pfam" id="PF01943">
    <property type="entry name" value="Polysacc_synt"/>
    <property type="match status" value="1"/>
</dbReference>
<comment type="caution">
    <text evidence="7">The sequence shown here is derived from an EMBL/GenBank/DDBJ whole genome shotgun (WGS) entry which is preliminary data.</text>
</comment>
<dbReference type="EMBL" id="WKJQ01000001">
    <property type="protein sequence ID" value="MRW97613.1"/>
    <property type="molecule type" value="Genomic_DNA"/>
</dbReference>
<evidence type="ECO:0000313" key="7">
    <source>
        <dbReference type="EMBL" id="MRW97613.1"/>
    </source>
</evidence>
<accession>A0A6A8GBK6</accession>
<feature type="transmembrane region" description="Helical" evidence="6">
    <location>
        <begin position="12"/>
        <end position="33"/>
    </location>
</feature>
<dbReference type="Proteomes" id="UP000443423">
    <property type="component" value="Unassembled WGS sequence"/>
</dbReference>
<dbReference type="PANTHER" id="PTHR30250">
    <property type="entry name" value="PST FAMILY PREDICTED COLANIC ACID TRANSPORTER"/>
    <property type="match status" value="1"/>
</dbReference>
<name>A0A6A8GBK6_9EURY</name>
<dbReference type="PANTHER" id="PTHR30250:SF11">
    <property type="entry name" value="O-ANTIGEN TRANSPORTER-RELATED"/>
    <property type="match status" value="1"/>
</dbReference>
<feature type="transmembrane region" description="Helical" evidence="6">
    <location>
        <begin position="329"/>
        <end position="351"/>
    </location>
</feature>
<evidence type="ECO:0000256" key="1">
    <source>
        <dbReference type="ARBA" id="ARBA00004651"/>
    </source>
</evidence>
<feature type="transmembrane region" description="Helical" evidence="6">
    <location>
        <begin position="428"/>
        <end position="453"/>
    </location>
</feature>
<sequence>MIPMLGKILRGTSVVFASQVLGMVTQAGLLLLLTRYLLQPSEYGLLFLTLSVLGILMLFANLGLTMASARYINDYREKSPELVPIVIKKTLLYNGILIVFVCTAIFLYHDTIAAVVGEPAISALLLFGIGYIVTMSFKGDATYFFYGFNNMKGYAAVSIVSNVLLLVAVPAFIYFGFGLEGALSGYALAYGLAAILGLAIIYRKYYSTQNVSKTLEKQVSRRLLKYSAPLTLTMGSNVINSHADRILLGVFRGPEAIAFYTLGKQISDFLIVPARSLGIGSSPTLGEQKANDEEDHAARLYEEVFRYTVAIYAPAAAGVVLIADPMIRLVFGSAYAGAVPVLQIFSVFMFVRALNVITSDGLDYLGRANMRATAKASTSVGNIVLNVLLIPPFGIIGATIATVLTYSVYVAAQLYLIMDELPIDKSKLLRSGLLLTAVTGGMSAVVFPLTGYISSVPSLIGVIFVGGVAWFILIVLSGVVDIRNLFAVLT</sequence>
<protein>
    <submittedName>
        <fullName evidence="7">Oligosaccharide flippase family protein</fullName>
    </submittedName>
</protein>
<keyword evidence="8" id="KW-1185">Reference proteome</keyword>
<keyword evidence="2" id="KW-1003">Cell membrane</keyword>
<feature type="transmembrane region" description="Helical" evidence="6">
    <location>
        <begin position="183"/>
        <end position="202"/>
    </location>
</feature>
<dbReference type="OrthoDB" id="202076at2157"/>
<feature type="transmembrane region" description="Helical" evidence="6">
    <location>
        <begin position="45"/>
        <end position="69"/>
    </location>
</feature>
<organism evidence="7 8">
    <name type="scientific">Haloferax marinum</name>
    <dbReference type="NCBI Taxonomy" id="2666143"/>
    <lineage>
        <taxon>Archaea</taxon>
        <taxon>Methanobacteriati</taxon>
        <taxon>Methanobacteriota</taxon>
        <taxon>Stenosarchaea group</taxon>
        <taxon>Halobacteria</taxon>
        <taxon>Halobacteriales</taxon>
        <taxon>Haloferacaceae</taxon>
        <taxon>Haloferax</taxon>
    </lineage>
</organism>
<evidence type="ECO:0000256" key="6">
    <source>
        <dbReference type="SAM" id="Phobius"/>
    </source>
</evidence>
<feature type="transmembrane region" description="Helical" evidence="6">
    <location>
        <begin position="90"/>
        <end position="108"/>
    </location>
</feature>
<keyword evidence="4 6" id="KW-1133">Transmembrane helix</keyword>
<feature type="transmembrane region" description="Helical" evidence="6">
    <location>
        <begin position="154"/>
        <end position="177"/>
    </location>
</feature>
<dbReference type="GO" id="GO:0005886">
    <property type="term" value="C:plasma membrane"/>
    <property type="evidence" value="ECO:0007669"/>
    <property type="project" value="UniProtKB-SubCell"/>
</dbReference>
<dbReference type="AlphaFoldDB" id="A0A6A8GBK6"/>
<gene>
    <name evidence="7" type="ORF">GJR99_13655</name>
</gene>
<dbReference type="InterPro" id="IPR002797">
    <property type="entry name" value="Polysacc_synth"/>
</dbReference>
<dbReference type="CDD" id="cd13128">
    <property type="entry name" value="MATE_Wzx_like"/>
    <property type="match status" value="1"/>
</dbReference>
<evidence type="ECO:0000256" key="5">
    <source>
        <dbReference type="ARBA" id="ARBA00023136"/>
    </source>
</evidence>
<evidence type="ECO:0000256" key="3">
    <source>
        <dbReference type="ARBA" id="ARBA00022692"/>
    </source>
</evidence>
<reference evidence="7 8" key="1">
    <citation type="submission" date="2019-11" db="EMBL/GenBank/DDBJ databases">
        <title>Whole genome sequence of Haloferax sp. MBLA0078.</title>
        <authorList>
            <person name="Seo M.-J."/>
            <person name="Cho E.-S."/>
        </authorList>
    </citation>
    <scope>NUCLEOTIDE SEQUENCE [LARGE SCALE GENOMIC DNA]</scope>
    <source>
        <strain evidence="7 8">MBLA0078</strain>
    </source>
</reference>
<keyword evidence="3 6" id="KW-0812">Transmembrane</keyword>
<evidence type="ECO:0000256" key="4">
    <source>
        <dbReference type="ARBA" id="ARBA00022989"/>
    </source>
</evidence>
<feature type="transmembrane region" description="Helical" evidence="6">
    <location>
        <begin position="114"/>
        <end position="133"/>
    </location>
</feature>
<feature type="transmembrane region" description="Helical" evidence="6">
    <location>
        <begin position="395"/>
        <end position="416"/>
    </location>
</feature>
<evidence type="ECO:0000256" key="2">
    <source>
        <dbReference type="ARBA" id="ARBA00022475"/>
    </source>
</evidence>
<dbReference type="InterPro" id="IPR050833">
    <property type="entry name" value="Poly_Biosynth_Transport"/>
</dbReference>
<dbReference type="RefSeq" id="WP_151113069.1">
    <property type="nucleotide sequence ID" value="NZ_WKJQ01000001.1"/>
</dbReference>
<proteinExistence type="predicted"/>
<comment type="subcellular location">
    <subcellularLocation>
        <location evidence="1">Cell membrane</location>
        <topology evidence="1">Multi-pass membrane protein</topology>
    </subcellularLocation>
</comment>
<feature type="transmembrane region" description="Helical" evidence="6">
    <location>
        <begin position="459"/>
        <end position="480"/>
    </location>
</feature>
<evidence type="ECO:0000313" key="8">
    <source>
        <dbReference type="Proteomes" id="UP000443423"/>
    </source>
</evidence>